<dbReference type="Gene3D" id="3.60.15.10">
    <property type="entry name" value="Ribonuclease Z/Hydroxyacylglutathione hydrolase-like"/>
    <property type="match status" value="1"/>
</dbReference>
<keyword evidence="5 7" id="KW-0378">Hydrolase</keyword>
<dbReference type="PIRSF" id="PIRSF005457">
    <property type="entry name" value="Glx"/>
    <property type="match status" value="1"/>
</dbReference>
<feature type="binding site" evidence="7">
    <location>
        <position position="62"/>
    </location>
    <ligand>
        <name>Zn(2+)</name>
        <dbReference type="ChEBI" id="CHEBI:29105"/>
        <label>2</label>
    </ligand>
</feature>
<dbReference type="Proteomes" id="UP000240418">
    <property type="component" value="Unassembled WGS sequence"/>
</dbReference>
<dbReference type="NCBIfam" id="TIGR03413">
    <property type="entry name" value="GSH_gloB"/>
    <property type="match status" value="1"/>
</dbReference>
<keyword evidence="4 7" id="KW-0479">Metal-binding</keyword>
<dbReference type="InterPro" id="IPR032282">
    <property type="entry name" value="HAGH_C"/>
</dbReference>
<feature type="domain" description="Metallo-beta-lactamase" evidence="8">
    <location>
        <begin position="14"/>
        <end position="173"/>
    </location>
</feature>
<dbReference type="InterPro" id="IPR036866">
    <property type="entry name" value="RibonucZ/Hydroxyglut_hydro"/>
</dbReference>
<evidence type="ECO:0000256" key="4">
    <source>
        <dbReference type="ARBA" id="ARBA00022723"/>
    </source>
</evidence>
<dbReference type="PANTHER" id="PTHR43705">
    <property type="entry name" value="HYDROXYACYLGLUTATHIONE HYDROLASE"/>
    <property type="match status" value="1"/>
</dbReference>
<dbReference type="InterPro" id="IPR035680">
    <property type="entry name" value="Clx_II_MBL"/>
</dbReference>
<dbReference type="CDD" id="cd07723">
    <property type="entry name" value="hydroxyacylglutathione_hydrolase_MBL-fold"/>
    <property type="match status" value="1"/>
</dbReference>
<dbReference type="GO" id="GO:0004416">
    <property type="term" value="F:hydroxyacylglutathione hydrolase activity"/>
    <property type="evidence" value="ECO:0007669"/>
    <property type="project" value="UniProtKB-UniRule"/>
</dbReference>
<dbReference type="SMART" id="SM00849">
    <property type="entry name" value="Lactamase_B"/>
    <property type="match status" value="1"/>
</dbReference>
<gene>
    <name evidence="7" type="primary">gloB</name>
    <name evidence="9" type="ORF">CLV88_11531</name>
</gene>
<evidence type="ECO:0000256" key="1">
    <source>
        <dbReference type="ARBA" id="ARBA00001623"/>
    </source>
</evidence>
<evidence type="ECO:0000256" key="3">
    <source>
        <dbReference type="ARBA" id="ARBA00006759"/>
    </source>
</evidence>
<dbReference type="InterPro" id="IPR017782">
    <property type="entry name" value="Hydroxyacylglutathione_Hdrlase"/>
</dbReference>
<comment type="caution">
    <text evidence="9">The sequence shown here is derived from an EMBL/GenBank/DDBJ whole genome shotgun (WGS) entry which is preliminary data.</text>
</comment>
<dbReference type="RefSeq" id="WP_207797097.1">
    <property type="nucleotide sequence ID" value="NZ_PYGJ01000015.1"/>
</dbReference>
<feature type="binding site" evidence="7">
    <location>
        <position position="57"/>
    </location>
    <ligand>
        <name>Zn(2+)</name>
        <dbReference type="ChEBI" id="CHEBI:29105"/>
        <label>1</label>
    </ligand>
</feature>
<dbReference type="InterPro" id="IPR050110">
    <property type="entry name" value="Glyoxalase_II_hydrolase"/>
</dbReference>
<comment type="cofactor">
    <cofactor evidence="7">
        <name>Zn(2+)</name>
        <dbReference type="ChEBI" id="CHEBI:29105"/>
    </cofactor>
    <text evidence="7">Binds 2 Zn(2+) ions per subunit.</text>
</comment>
<feature type="binding site" evidence="7">
    <location>
        <position position="61"/>
    </location>
    <ligand>
        <name>Zn(2+)</name>
        <dbReference type="ChEBI" id="CHEBI:29105"/>
        <label>2</label>
    </ligand>
</feature>
<dbReference type="AlphaFoldDB" id="A0A2P8F7J3"/>
<sequence>MPSQQLVTIPCLSDNYAFLLHNTVTGETTLIDAPEAAPINATLAEREWSLTTVMLTHHHYDHIDGLPDILAQYPNAKVIGASADAHRLPALDVAVAEGDTLTIAGESVRVIDVPGHTVGHIAYYFPDTKAVFTGDSLMALGCGRLFEGTPDMMWQSLSKLAALPDGTTVCSGHEYTVANGRFAATIDTGNPALNTRLAAVAKARADGIPTVPSSLAEERATNPFLRPNDPAIQRLLGMEGADPASVFAEIRRRKDNF</sequence>
<feature type="binding site" evidence="7">
    <location>
        <position position="135"/>
    </location>
    <ligand>
        <name>Zn(2+)</name>
        <dbReference type="ChEBI" id="CHEBI:29105"/>
        <label>2</label>
    </ligand>
</feature>
<dbReference type="InterPro" id="IPR001279">
    <property type="entry name" value="Metallo-B-lactamas"/>
</dbReference>
<dbReference type="EMBL" id="PYGJ01000015">
    <property type="protein sequence ID" value="PSL17684.1"/>
    <property type="molecule type" value="Genomic_DNA"/>
</dbReference>
<feature type="binding site" evidence="7">
    <location>
        <position position="135"/>
    </location>
    <ligand>
        <name>Zn(2+)</name>
        <dbReference type="ChEBI" id="CHEBI:29105"/>
        <label>1</label>
    </ligand>
</feature>
<organism evidence="9 10">
    <name type="scientific">Shimia abyssi</name>
    <dbReference type="NCBI Taxonomy" id="1662395"/>
    <lineage>
        <taxon>Bacteria</taxon>
        <taxon>Pseudomonadati</taxon>
        <taxon>Pseudomonadota</taxon>
        <taxon>Alphaproteobacteria</taxon>
        <taxon>Rhodobacterales</taxon>
        <taxon>Roseobacteraceae</taxon>
    </lineage>
</organism>
<dbReference type="Pfam" id="PF16123">
    <property type="entry name" value="HAGH_C"/>
    <property type="match status" value="1"/>
</dbReference>
<dbReference type="GO" id="GO:0046872">
    <property type="term" value="F:metal ion binding"/>
    <property type="evidence" value="ECO:0007669"/>
    <property type="project" value="UniProtKB-KW"/>
</dbReference>
<comment type="catalytic activity">
    <reaction evidence="1 7">
        <text>an S-(2-hydroxyacyl)glutathione + H2O = a 2-hydroxy carboxylate + glutathione + H(+)</text>
        <dbReference type="Rhea" id="RHEA:21864"/>
        <dbReference type="ChEBI" id="CHEBI:15377"/>
        <dbReference type="ChEBI" id="CHEBI:15378"/>
        <dbReference type="ChEBI" id="CHEBI:57925"/>
        <dbReference type="ChEBI" id="CHEBI:58896"/>
        <dbReference type="ChEBI" id="CHEBI:71261"/>
        <dbReference type="EC" id="3.1.2.6"/>
    </reaction>
</comment>
<evidence type="ECO:0000256" key="6">
    <source>
        <dbReference type="ARBA" id="ARBA00022833"/>
    </source>
</evidence>
<evidence type="ECO:0000256" key="7">
    <source>
        <dbReference type="HAMAP-Rule" id="MF_01374"/>
    </source>
</evidence>
<comment type="subunit">
    <text evidence="7">Monomer.</text>
</comment>
<comment type="similarity">
    <text evidence="3 7">Belongs to the metallo-beta-lactamase superfamily. Glyoxalase II family.</text>
</comment>
<dbReference type="GO" id="GO:0019243">
    <property type="term" value="P:methylglyoxal catabolic process to D-lactate via S-lactoyl-glutathione"/>
    <property type="evidence" value="ECO:0007669"/>
    <property type="project" value="UniProtKB-UniRule"/>
</dbReference>
<comment type="pathway">
    <text evidence="2 7">Secondary metabolite metabolism; methylglyoxal degradation; (R)-lactate from methylglyoxal: step 2/2.</text>
</comment>
<accession>A0A2P8F7J3</accession>
<dbReference type="PANTHER" id="PTHR43705:SF1">
    <property type="entry name" value="HYDROXYACYLGLUTATHIONE HYDROLASE GLOB"/>
    <property type="match status" value="1"/>
</dbReference>
<evidence type="ECO:0000259" key="8">
    <source>
        <dbReference type="SMART" id="SM00849"/>
    </source>
</evidence>
<feature type="binding site" evidence="7">
    <location>
        <position position="59"/>
    </location>
    <ligand>
        <name>Zn(2+)</name>
        <dbReference type="ChEBI" id="CHEBI:29105"/>
        <label>1</label>
    </ligand>
</feature>
<dbReference type="HAMAP" id="MF_01374">
    <property type="entry name" value="Glyoxalase_2"/>
    <property type="match status" value="1"/>
</dbReference>
<dbReference type="SUPFAM" id="SSF56281">
    <property type="entry name" value="Metallo-hydrolase/oxidoreductase"/>
    <property type="match status" value="1"/>
</dbReference>
<feature type="binding site" evidence="7">
    <location>
        <position position="173"/>
    </location>
    <ligand>
        <name>Zn(2+)</name>
        <dbReference type="ChEBI" id="CHEBI:29105"/>
        <label>2</label>
    </ligand>
</feature>
<feature type="binding site" evidence="7">
    <location>
        <position position="116"/>
    </location>
    <ligand>
        <name>Zn(2+)</name>
        <dbReference type="ChEBI" id="CHEBI:29105"/>
        <label>1</label>
    </ligand>
</feature>
<comment type="function">
    <text evidence="7">Thiolesterase that catalyzes the hydrolysis of S-D-lactoyl-glutathione to form glutathione and D-lactic acid.</text>
</comment>
<dbReference type="UniPathway" id="UPA00619">
    <property type="reaction ID" value="UER00676"/>
</dbReference>
<evidence type="ECO:0000313" key="10">
    <source>
        <dbReference type="Proteomes" id="UP000240418"/>
    </source>
</evidence>
<name>A0A2P8F7J3_9RHOB</name>
<reference evidence="9 10" key="1">
    <citation type="submission" date="2018-03" db="EMBL/GenBank/DDBJ databases">
        <title>Genomic Encyclopedia of Archaeal and Bacterial Type Strains, Phase II (KMG-II): from individual species to whole genera.</title>
        <authorList>
            <person name="Goeker M."/>
        </authorList>
    </citation>
    <scope>NUCLEOTIDE SEQUENCE [LARGE SCALE GENOMIC DNA]</scope>
    <source>
        <strain evidence="9 10">DSM 100673</strain>
    </source>
</reference>
<keyword evidence="6 7" id="KW-0862">Zinc</keyword>
<protein>
    <recommendedName>
        <fullName evidence="7">Hydroxyacylglutathione hydrolase</fullName>
        <ecNumber evidence="7">3.1.2.6</ecNumber>
    </recommendedName>
    <alternativeName>
        <fullName evidence="7">Glyoxalase II</fullName>
        <shortName evidence="7">Glx II</shortName>
    </alternativeName>
</protein>
<evidence type="ECO:0000256" key="5">
    <source>
        <dbReference type="ARBA" id="ARBA00022801"/>
    </source>
</evidence>
<evidence type="ECO:0000313" key="9">
    <source>
        <dbReference type="EMBL" id="PSL17684.1"/>
    </source>
</evidence>
<keyword evidence="10" id="KW-1185">Reference proteome</keyword>
<dbReference type="Pfam" id="PF00753">
    <property type="entry name" value="Lactamase_B"/>
    <property type="match status" value="1"/>
</dbReference>
<evidence type="ECO:0000256" key="2">
    <source>
        <dbReference type="ARBA" id="ARBA00004963"/>
    </source>
</evidence>
<proteinExistence type="inferred from homology"/>
<dbReference type="EC" id="3.1.2.6" evidence="7"/>